<keyword evidence="1" id="KW-0521">NADP</keyword>
<dbReference type="GO" id="GO:0016491">
    <property type="term" value="F:oxidoreductase activity"/>
    <property type="evidence" value="ECO:0007669"/>
    <property type="project" value="UniProtKB-KW"/>
</dbReference>
<feature type="domain" description="NmrA-like" evidence="3">
    <location>
        <begin position="17"/>
        <end position="315"/>
    </location>
</feature>
<dbReference type="PANTHER" id="PTHR43349:SF16">
    <property type="entry name" value="LEUCANTHOCYANIDIN REDUCTASE"/>
    <property type="match status" value="1"/>
</dbReference>
<dbReference type="eggNOG" id="ENOG502QR3U">
    <property type="taxonomic scope" value="Eukaryota"/>
</dbReference>
<keyword evidence="2" id="KW-0560">Oxidoreductase</keyword>
<dbReference type="Proteomes" id="UP000087171">
    <property type="component" value="Chromosome Ca4"/>
</dbReference>
<dbReference type="RefSeq" id="XP_004496202.1">
    <property type="nucleotide sequence ID" value="XM_004496145.3"/>
</dbReference>
<evidence type="ECO:0000256" key="1">
    <source>
        <dbReference type="ARBA" id="ARBA00022857"/>
    </source>
</evidence>
<evidence type="ECO:0000313" key="4">
    <source>
        <dbReference type="Proteomes" id="UP000087171"/>
    </source>
</evidence>
<gene>
    <name evidence="5" type="primary">LOC101493305</name>
</gene>
<evidence type="ECO:0000313" key="5">
    <source>
        <dbReference type="RefSeq" id="XP_004496202.1"/>
    </source>
</evidence>
<proteinExistence type="predicted"/>
<dbReference type="Gene3D" id="3.90.25.10">
    <property type="entry name" value="UDP-galactose 4-epimerase, domain 1"/>
    <property type="match status" value="1"/>
</dbReference>
<organism evidence="4 5">
    <name type="scientific">Cicer arietinum</name>
    <name type="common">Chickpea</name>
    <name type="synonym">Garbanzo</name>
    <dbReference type="NCBI Taxonomy" id="3827"/>
    <lineage>
        <taxon>Eukaryota</taxon>
        <taxon>Viridiplantae</taxon>
        <taxon>Streptophyta</taxon>
        <taxon>Embryophyta</taxon>
        <taxon>Tracheophyta</taxon>
        <taxon>Spermatophyta</taxon>
        <taxon>Magnoliopsida</taxon>
        <taxon>eudicotyledons</taxon>
        <taxon>Gunneridae</taxon>
        <taxon>Pentapetalae</taxon>
        <taxon>rosids</taxon>
        <taxon>fabids</taxon>
        <taxon>Fabales</taxon>
        <taxon>Fabaceae</taxon>
        <taxon>Papilionoideae</taxon>
        <taxon>50 kb inversion clade</taxon>
        <taxon>NPAAA clade</taxon>
        <taxon>Hologalegina</taxon>
        <taxon>IRL clade</taxon>
        <taxon>Cicereae</taxon>
        <taxon>Cicer</taxon>
    </lineage>
</organism>
<dbReference type="PANTHER" id="PTHR43349">
    <property type="entry name" value="PINORESINOL REDUCTASE-RELATED"/>
    <property type="match status" value="1"/>
</dbReference>
<dbReference type="STRING" id="3827.A0A1S2XXU4"/>
<dbReference type="Gene3D" id="3.40.50.720">
    <property type="entry name" value="NAD(P)-binding Rossmann-like Domain"/>
    <property type="match status" value="1"/>
</dbReference>
<accession>A0A1S2XXU4</accession>
<dbReference type="SUPFAM" id="SSF51735">
    <property type="entry name" value="NAD(P)-binding Rossmann-fold domains"/>
    <property type="match status" value="1"/>
</dbReference>
<dbReference type="InterPro" id="IPR045312">
    <property type="entry name" value="PCBER-like"/>
</dbReference>
<sequence>MAPSSSLATPITITNTKGRVLIVGATGFMGKFVAEASITTSHPTYLLVRPGPLISSKASIIKAFQDKGAIVIYGVVNNKEFMKTILKKYEIDIVISAIGAESLLNQLTLIEAMKSIKTVKRFLPSEFGHDVDRADPVEPGLAMYKEKRLVRRVIEESGVPYTYICCNSIASWPYYDNCHPSQLPPPLDQLHIYGHGNVKAYFIDGYDIGKFTMKVVDDDRTINKNVHFRPSTNCYSMNDLASLWENKIARQIPRVTISEDDLLAIAAENCIPESIVASITHDIFINGCQVNFNIDGVHDVEISNLYPGESFRSLEDCFDNFVLMAADKIHKGETEVTGTKALVEAVPITASC</sequence>
<reference evidence="5" key="2">
    <citation type="submission" date="2025-08" db="UniProtKB">
        <authorList>
            <consortium name="RefSeq"/>
        </authorList>
    </citation>
    <scope>IDENTIFICATION</scope>
    <source>
        <tissue evidence="5">Etiolated seedlings</tissue>
    </source>
</reference>
<dbReference type="AlphaFoldDB" id="A0A1S2XXU4"/>
<dbReference type="Pfam" id="PF05368">
    <property type="entry name" value="NmrA"/>
    <property type="match status" value="1"/>
</dbReference>
<dbReference type="InterPro" id="IPR008030">
    <property type="entry name" value="NmrA-like"/>
</dbReference>
<dbReference type="KEGG" id="cam:101493305"/>
<dbReference type="CDD" id="cd05259">
    <property type="entry name" value="PCBER_SDR_a"/>
    <property type="match status" value="1"/>
</dbReference>
<evidence type="ECO:0000256" key="2">
    <source>
        <dbReference type="ARBA" id="ARBA00023002"/>
    </source>
</evidence>
<dbReference type="InterPro" id="IPR036291">
    <property type="entry name" value="NAD(P)-bd_dom_sf"/>
</dbReference>
<name>A0A1S2XXU4_CICAR</name>
<dbReference type="OrthoDB" id="419598at2759"/>
<dbReference type="InterPro" id="IPR050608">
    <property type="entry name" value="NmrA-type/Isoflavone_red_sf"/>
</dbReference>
<reference evidence="4" key="1">
    <citation type="journal article" date="2013" name="Nat. Biotechnol.">
        <title>Draft genome sequence of chickpea (Cicer arietinum) provides a resource for trait improvement.</title>
        <authorList>
            <person name="Varshney R.K."/>
            <person name="Song C."/>
            <person name="Saxena R.K."/>
            <person name="Azam S."/>
            <person name="Yu S."/>
            <person name="Sharpe A.G."/>
            <person name="Cannon S."/>
            <person name="Baek J."/>
            <person name="Rosen B.D."/>
            <person name="Tar'an B."/>
            <person name="Millan T."/>
            <person name="Zhang X."/>
            <person name="Ramsay L.D."/>
            <person name="Iwata A."/>
            <person name="Wang Y."/>
            <person name="Nelson W."/>
            <person name="Farmer A.D."/>
            <person name="Gaur P.M."/>
            <person name="Soderlund C."/>
            <person name="Penmetsa R.V."/>
            <person name="Xu C."/>
            <person name="Bharti A.K."/>
            <person name="He W."/>
            <person name="Winter P."/>
            <person name="Zhao S."/>
            <person name="Hane J.K."/>
            <person name="Carrasquilla-Garcia N."/>
            <person name="Condie J.A."/>
            <person name="Upadhyaya H.D."/>
            <person name="Luo M.C."/>
            <person name="Thudi M."/>
            <person name="Gowda C.L."/>
            <person name="Singh N.P."/>
            <person name="Lichtenzveig J."/>
            <person name="Gali K.K."/>
            <person name="Rubio J."/>
            <person name="Nadarajan N."/>
            <person name="Dolezel J."/>
            <person name="Bansal K.C."/>
            <person name="Xu X."/>
            <person name="Edwards D."/>
            <person name="Zhang G."/>
            <person name="Kahl G."/>
            <person name="Gil J."/>
            <person name="Singh K.B."/>
            <person name="Datta S.K."/>
            <person name="Jackson S.A."/>
            <person name="Wang J."/>
            <person name="Cook D.R."/>
        </authorList>
    </citation>
    <scope>NUCLEOTIDE SEQUENCE [LARGE SCALE GENOMIC DNA]</scope>
    <source>
        <strain evidence="4">cv. CDC Frontier</strain>
    </source>
</reference>
<dbReference type="GO" id="GO:0009807">
    <property type="term" value="P:lignan biosynthetic process"/>
    <property type="evidence" value="ECO:0007669"/>
    <property type="project" value="UniProtKB-ARBA"/>
</dbReference>
<protein>
    <submittedName>
        <fullName evidence="5">Leucoanthocyanidin reductase-like</fullName>
    </submittedName>
</protein>
<dbReference type="GeneID" id="101493305"/>
<keyword evidence="4" id="KW-1185">Reference proteome</keyword>
<dbReference type="PaxDb" id="3827-XP_004496202.1"/>
<evidence type="ECO:0000259" key="3">
    <source>
        <dbReference type="Pfam" id="PF05368"/>
    </source>
</evidence>